<evidence type="ECO:0000256" key="3">
    <source>
        <dbReference type="ARBA" id="ARBA00010327"/>
    </source>
</evidence>
<dbReference type="GO" id="GO:0005886">
    <property type="term" value="C:plasma membrane"/>
    <property type="evidence" value="ECO:0007669"/>
    <property type="project" value="UniProtKB-SubCell"/>
</dbReference>
<comment type="caution">
    <text evidence="16">The sequence shown here is derived from an EMBL/GenBank/DDBJ whole genome shotgun (WGS) entry which is preliminary data.</text>
</comment>
<dbReference type="AlphaFoldDB" id="A0A0B9H8S9"/>
<keyword evidence="10 15" id="KW-0067">ATP-binding</keyword>
<comment type="catalytic activity">
    <reaction evidence="14 15">
        <text>an alpha-Kdo-(2-&gt;6)-lipid IVA + ATP = a 4-O-phospho-alpha-Kdo-(2-&gt;6)-lipid IVA + ADP + H(+)</text>
        <dbReference type="Rhea" id="RHEA:74271"/>
        <dbReference type="ChEBI" id="CHEBI:15378"/>
        <dbReference type="ChEBI" id="CHEBI:30616"/>
        <dbReference type="ChEBI" id="CHEBI:176428"/>
        <dbReference type="ChEBI" id="CHEBI:193140"/>
        <dbReference type="ChEBI" id="CHEBI:456216"/>
        <dbReference type="EC" id="2.7.1.166"/>
    </reaction>
</comment>
<dbReference type="NCBIfam" id="NF002475">
    <property type="entry name" value="PRK01723.1"/>
    <property type="match status" value="1"/>
</dbReference>
<dbReference type="SUPFAM" id="SSF56112">
    <property type="entry name" value="Protein kinase-like (PK-like)"/>
    <property type="match status" value="1"/>
</dbReference>
<keyword evidence="9 15" id="KW-0418">Kinase</keyword>
<dbReference type="EC" id="2.7.1.166" evidence="4 15"/>
<comment type="subcellular location">
    <subcellularLocation>
        <location evidence="1 15">Cell inner membrane</location>
        <topology evidence="1 15">Peripheral membrane protein</topology>
        <orientation evidence="1 15">Cytoplasmic side</orientation>
    </subcellularLocation>
</comment>
<dbReference type="UniPathway" id="UPA00958"/>
<accession>A0A0B9H8S9</accession>
<dbReference type="EMBL" id="JWLZ01000015">
    <property type="protein sequence ID" value="KHT65297.1"/>
    <property type="molecule type" value="Genomic_DNA"/>
</dbReference>
<gene>
    <name evidence="15" type="primary">kdkA</name>
    <name evidence="16" type="ORF">RJ45_01985</name>
</gene>
<feature type="active site" evidence="15">
    <location>
        <position position="166"/>
    </location>
</feature>
<evidence type="ECO:0000256" key="8">
    <source>
        <dbReference type="ARBA" id="ARBA00022741"/>
    </source>
</evidence>
<evidence type="ECO:0000256" key="15">
    <source>
        <dbReference type="HAMAP-Rule" id="MF_00521"/>
    </source>
</evidence>
<evidence type="ECO:0000256" key="4">
    <source>
        <dbReference type="ARBA" id="ARBA00011988"/>
    </source>
</evidence>
<dbReference type="Gene3D" id="1.10.510.10">
    <property type="entry name" value="Transferase(Phosphotransferase) domain 1"/>
    <property type="match status" value="1"/>
</dbReference>
<sequence>MQEIASRNQRIWFAPELLAEDPHQCFDPAFWQQHNLVVGSAQGRGTTWFVKGAHLEMALRHYRRGGLFGKLVEDVYWFAGWEKTRSAEEFKLLDKLARGGVRVPRPVAARAIKHGLTYRADLLVEKVPEAKDLVAVLEKDALPEQSWRAIGAMVRKMHELQVCHTDLNSHNILLDSKGLVWLIDFDKCFEKDGLGWKEGNLSRLHRSFVKEQGKRGIRFEPQCWQWLLDGYQAN</sequence>
<dbReference type="RefSeq" id="WP_039457258.1">
    <property type="nucleotide sequence ID" value="NZ_JWLZ01000015.1"/>
</dbReference>
<dbReference type="InterPro" id="IPR022826">
    <property type="entry name" value="KDO_kinase"/>
</dbReference>
<dbReference type="GO" id="GO:0016301">
    <property type="term" value="F:kinase activity"/>
    <property type="evidence" value="ECO:0007669"/>
    <property type="project" value="UniProtKB-KW"/>
</dbReference>
<evidence type="ECO:0000256" key="1">
    <source>
        <dbReference type="ARBA" id="ARBA00004515"/>
    </source>
</evidence>
<evidence type="ECO:0000313" key="17">
    <source>
        <dbReference type="Proteomes" id="UP000031278"/>
    </source>
</evidence>
<keyword evidence="7 15" id="KW-0808">Transferase</keyword>
<evidence type="ECO:0000256" key="2">
    <source>
        <dbReference type="ARBA" id="ARBA00004713"/>
    </source>
</evidence>
<reference evidence="16 17" key="1">
    <citation type="submission" date="2014-12" db="EMBL/GenBank/DDBJ databases">
        <title>Genome sequencing of Photobacterium gaetbulicola AD005a.</title>
        <authorList>
            <person name="Adrian T.G.S."/>
            <person name="Chan K.G."/>
        </authorList>
    </citation>
    <scope>NUCLEOTIDE SEQUENCE [LARGE SCALE GENOMIC DNA]</scope>
    <source>
        <strain evidence="16 17">AD005a</strain>
    </source>
</reference>
<evidence type="ECO:0000256" key="11">
    <source>
        <dbReference type="ARBA" id="ARBA00022985"/>
    </source>
</evidence>
<keyword evidence="12 15" id="KW-0472">Membrane</keyword>
<evidence type="ECO:0000256" key="12">
    <source>
        <dbReference type="ARBA" id="ARBA00023136"/>
    </source>
</evidence>
<protein>
    <recommendedName>
        <fullName evidence="13 15">3-deoxy-D-manno-octulosonic acid kinase</fullName>
        <shortName evidence="15">Kdo kinase</shortName>
        <ecNumber evidence="4 15">2.7.1.166</ecNumber>
    </recommendedName>
</protein>
<organism evidence="16 17">
    <name type="scientific">Photobacterium gaetbulicola</name>
    <dbReference type="NCBI Taxonomy" id="1295392"/>
    <lineage>
        <taxon>Bacteria</taxon>
        <taxon>Pseudomonadati</taxon>
        <taxon>Pseudomonadota</taxon>
        <taxon>Gammaproteobacteria</taxon>
        <taxon>Vibrionales</taxon>
        <taxon>Vibrionaceae</taxon>
        <taxon>Photobacterium</taxon>
    </lineage>
</organism>
<dbReference type="HAMAP" id="MF_00521">
    <property type="entry name" value="KDO_kinase"/>
    <property type="match status" value="1"/>
</dbReference>
<comment type="function">
    <text evidence="15">Catalyzes the ATP-dependent phosphorylation of the 3-deoxy-D-manno-octulosonic acid (Kdo) residue in Kdo-lipid IV(A) at the 4-OH position.</text>
</comment>
<dbReference type="GO" id="GO:0016773">
    <property type="term" value="F:phosphotransferase activity, alcohol group as acceptor"/>
    <property type="evidence" value="ECO:0007669"/>
    <property type="project" value="UniProtKB-UniRule"/>
</dbReference>
<comment type="similarity">
    <text evidence="3 15">Belongs to the protein kinase superfamily. KdkA/RfaP family.</text>
</comment>
<proteinExistence type="inferred from homology"/>
<evidence type="ECO:0000256" key="14">
    <source>
        <dbReference type="ARBA" id="ARBA00034417"/>
    </source>
</evidence>
<keyword evidence="6 15" id="KW-0997">Cell inner membrane</keyword>
<keyword evidence="8 15" id="KW-0547">Nucleotide-binding</keyword>
<keyword evidence="11 15" id="KW-0448">Lipopolysaccharide biosynthesis</keyword>
<evidence type="ECO:0000256" key="6">
    <source>
        <dbReference type="ARBA" id="ARBA00022519"/>
    </source>
</evidence>
<evidence type="ECO:0000256" key="13">
    <source>
        <dbReference type="ARBA" id="ARBA00029511"/>
    </source>
</evidence>
<dbReference type="GO" id="GO:0005524">
    <property type="term" value="F:ATP binding"/>
    <property type="evidence" value="ECO:0007669"/>
    <property type="project" value="UniProtKB-UniRule"/>
</dbReference>
<dbReference type="GO" id="GO:0009244">
    <property type="term" value="P:lipopolysaccharide core region biosynthetic process"/>
    <property type="evidence" value="ECO:0007669"/>
    <property type="project" value="UniProtKB-UniRule"/>
</dbReference>
<keyword evidence="5 15" id="KW-1003">Cell membrane</keyword>
<comment type="pathway">
    <text evidence="2 15">Bacterial outer membrane biogenesis; LPS core biosynthesis.</text>
</comment>
<evidence type="ECO:0000313" key="16">
    <source>
        <dbReference type="EMBL" id="KHT65297.1"/>
    </source>
</evidence>
<evidence type="ECO:0000256" key="5">
    <source>
        <dbReference type="ARBA" id="ARBA00022475"/>
    </source>
</evidence>
<dbReference type="InterPro" id="IPR011009">
    <property type="entry name" value="Kinase-like_dom_sf"/>
</dbReference>
<dbReference type="Proteomes" id="UP000031278">
    <property type="component" value="Unassembled WGS sequence"/>
</dbReference>
<dbReference type="Pfam" id="PF06293">
    <property type="entry name" value="Kdo"/>
    <property type="match status" value="1"/>
</dbReference>
<evidence type="ECO:0000256" key="10">
    <source>
        <dbReference type="ARBA" id="ARBA00022840"/>
    </source>
</evidence>
<name>A0A0B9H8S9_9GAMM</name>
<evidence type="ECO:0000256" key="7">
    <source>
        <dbReference type="ARBA" id="ARBA00022679"/>
    </source>
</evidence>
<evidence type="ECO:0000256" key="9">
    <source>
        <dbReference type="ARBA" id="ARBA00022777"/>
    </source>
</evidence>